<organism evidence="4 5">
    <name type="scientific">Corynebacterium zhongnanshanii</name>
    <dbReference type="NCBI Taxonomy" id="2768834"/>
    <lineage>
        <taxon>Bacteria</taxon>
        <taxon>Bacillati</taxon>
        <taxon>Actinomycetota</taxon>
        <taxon>Actinomycetes</taxon>
        <taxon>Mycobacteriales</taxon>
        <taxon>Corynebacteriaceae</taxon>
        <taxon>Corynebacterium</taxon>
    </lineage>
</organism>
<keyword evidence="2" id="KW-0472">Membrane</keyword>
<keyword evidence="2" id="KW-0812">Transmembrane</keyword>
<reference evidence="4 5" key="1">
    <citation type="submission" date="2019-10" db="EMBL/GenBank/DDBJ databases">
        <title>Corynebacterium sp novel species isolated from the respiratory tract of Marmot.</title>
        <authorList>
            <person name="Zhang G."/>
        </authorList>
    </citation>
    <scope>NUCLEOTIDE SEQUENCE [LARGE SCALE GENOMIC DNA]</scope>
    <source>
        <strain evidence="4 5">336</strain>
    </source>
</reference>
<feature type="region of interest" description="Disordered" evidence="1">
    <location>
        <begin position="513"/>
        <end position="537"/>
    </location>
</feature>
<protein>
    <recommendedName>
        <fullName evidence="3">Htaa domain-containing protein</fullName>
    </recommendedName>
</protein>
<evidence type="ECO:0000259" key="3">
    <source>
        <dbReference type="Pfam" id="PF04213"/>
    </source>
</evidence>
<dbReference type="RefSeq" id="WP_151844414.1">
    <property type="nucleotide sequence ID" value="NZ_WBZJ01000002.1"/>
</dbReference>
<evidence type="ECO:0000256" key="2">
    <source>
        <dbReference type="SAM" id="Phobius"/>
    </source>
</evidence>
<sequence>MQHRSSLAVGARTAASALALGTALTIGGGLLGSAAPGAYLPEASAQSCSTPHQRLQGQLDWAVKDSFLNYIKGPIAKGSWTTRGAKDNGSGFSFTVSKGYVDADGLGFAAGAGNVTFTGHGGLLKTSISDPTLKFTGGNTAQLLVIMSSQDADGNEIQGLDGWVHLADVTFTSPVTGGGNYTGTPVLTSTGAAAFADFYDEGTELADINLSVQASQSCGSLPTLDGLDSVSTNTQAATPRPHKPANGNSGASGAKPAPAGRPASGTKPAPAAGGKASAAPARTQSGGSQGGAGAPKAATGGGSGSGTAEQCTAVTSSQISWGVKQSFRTYISGSIAKGGWEGDGVGDSGNAFVFSGGSGSVDANSKVGSVNTSGTLRFYGHNGKLNLVISNLRATFSGNSGQLIADVQSSDVEGTPKNFGTVALGDLSYSSLDVSSSSVSGSAEVSLTAAGADAFAGFYEPGTRLDPISIGASLGGSADCASATSGASSASDGTAAAASGAAAALKGGGGSGSGSSAGGAKSGQGANASSGDAKSKFGQKGSGLLSFHNGEGEDDGSGILSAGLSGANMGPVQLIAVLAVFGIAAASCLTLSYKRKPLGLAEVE</sequence>
<evidence type="ECO:0000313" key="5">
    <source>
        <dbReference type="Proteomes" id="UP000436181"/>
    </source>
</evidence>
<feature type="compositionally biased region" description="Gly residues" evidence="1">
    <location>
        <begin position="513"/>
        <end position="522"/>
    </location>
</feature>
<feature type="domain" description="Htaa" evidence="3">
    <location>
        <begin position="56"/>
        <end position="210"/>
    </location>
</feature>
<keyword evidence="5" id="KW-1185">Reference proteome</keyword>
<proteinExistence type="predicted"/>
<dbReference type="Pfam" id="PF04213">
    <property type="entry name" value="HtaA"/>
    <property type="match status" value="2"/>
</dbReference>
<evidence type="ECO:0000313" key="4">
    <source>
        <dbReference type="EMBL" id="KAB3520868.1"/>
    </source>
</evidence>
<feature type="transmembrane region" description="Helical" evidence="2">
    <location>
        <begin position="574"/>
        <end position="593"/>
    </location>
</feature>
<comment type="caution">
    <text evidence="4">The sequence shown here is derived from an EMBL/GenBank/DDBJ whole genome shotgun (WGS) entry which is preliminary data.</text>
</comment>
<dbReference type="Proteomes" id="UP000436181">
    <property type="component" value="Unassembled WGS sequence"/>
</dbReference>
<accession>A0ABQ6VD71</accession>
<dbReference type="InterPro" id="IPR007331">
    <property type="entry name" value="Htaa"/>
</dbReference>
<name>A0ABQ6VD71_9CORY</name>
<keyword evidence="2" id="KW-1133">Transmembrane helix</keyword>
<feature type="domain" description="Htaa" evidence="3">
    <location>
        <begin position="318"/>
        <end position="470"/>
    </location>
</feature>
<evidence type="ECO:0000256" key="1">
    <source>
        <dbReference type="SAM" id="MobiDB-lite"/>
    </source>
</evidence>
<gene>
    <name evidence="4" type="ORF">F8377_06395</name>
</gene>
<dbReference type="EMBL" id="WBZJ01000002">
    <property type="protein sequence ID" value="KAB3520868.1"/>
    <property type="molecule type" value="Genomic_DNA"/>
</dbReference>
<feature type="region of interest" description="Disordered" evidence="1">
    <location>
        <begin position="225"/>
        <end position="309"/>
    </location>
</feature>
<feature type="compositionally biased region" description="Low complexity" evidence="1">
    <location>
        <begin position="244"/>
        <end position="286"/>
    </location>
</feature>
<feature type="compositionally biased region" description="Gly residues" evidence="1">
    <location>
        <begin position="287"/>
        <end position="305"/>
    </location>
</feature>